<feature type="region of interest" description="Disordered" evidence="1">
    <location>
        <begin position="1"/>
        <end position="136"/>
    </location>
</feature>
<feature type="compositionally biased region" description="Low complexity" evidence="1">
    <location>
        <begin position="44"/>
        <end position="54"/>
    </location>
</feature>
<feature type="compositionally biased region" description="Low complexity" evidence="1">
    <location>
        <begin position="203"/>
        <end position="217"/>
    </location>
</feature>
<comment type="caution">
    <text evidence="2">The sequence shown here is derived from an EMBL/GenBank/DDBJ whole genome shotgun (WGS) entry which is preliminary data.</text>
</comment>
<dbReference type="EMBL" id="CAJHUB010000755">
    <property type="protein sequence ID" value="CAD7683161.1"/>
    <property type="molecule type" value="Genomic_DNA"/>
</dbReference>
<sequence>MRYPLRHGATCWSLGASAARAPQPGPPPPSASRRGRPSPPAPAPADLRAATARPPACPGQTTPALSGPGPFLPRAPPPTGSPRRPAAPRPDPDLDPDSDPGPAAARRNQRAEAPGRGAGHLRRTSQRPISSGGRWRVAALPRPGRGAVCVRACACFICAGFGKTGWGLHFAPHTPGAEFRRPPGPGGLRGATRPAPQRPPRARPGAASRPQPARRALGVGGSREGGRARGSAGSMRVRLRAAAGPPRAAAGSPLGRRVRASRGGGGLGARESPSARPPGPWKWTLQVNAAWLLGNRCRRPAGPRAPLSPRLRRPRPRQLRPRRRARPRGRPAGRASPNDPPQLC</sequence>
<protein>
    <submittedName>
        <fullName evidence="2">(raccoon dog) hypothetical protein</fullName>
    </submittedName>
</protein>
<feature type="compositionally biased region" description="Low complexity" evidence="1">
    <location>
        <begin position="229"/>
        <end position="255"/>
    </location>
</feature>
<keyword evidence="3" id="KW-1185">Reference proteome</keyword>
<feature type="region of interest" description="Disordered" evidence="1">
    <location>
        <begin position="177"/>
        <end position="281"/>
    </location>
</feature>
<name>A0A811Z347_NYCPR</name>
<gene>
    <name evidence="2" type="ORF">NYPRO_LOCUS15953</name>
</gene>
<evidence type="ECO:0000313" key="2">
    <source>
        <dbReference type="EMBL" id="CAD7683161.1"/>
    </source>
</evidence>
<feature type="compositionally biased region" description="Pro residues" evidence="1">
    <location>
        <begin position="70"/>
        <end position="89"/>
    </location>
</feature>
<reference evidence="2" key="1">
    <citation type="submission" date="2020-12" db="EMBL/GenBank/DDBJ databases">
        <authorList>
            <consortium name="Molecular Ecology Group"/>
        </authorList>
    </citation>
    <scope>NUCLEOTIDE SEQUENCE</scope>
    <source>
        <strain evidence="2">TBG_1078</strain>
    </source>
</reference>
<accession>A0A811Z347</accession>
<evidence type="ECO:0000313" key="3">
    <source>
        <dbReference type="Proteomes" id="UP000645828"/>
    </source>
</evidence>
<feature type="region of interest" description="Disordered" evidence="1">
    <location>
        <begin position="297"/>
        <end position="344"/>
    </location>
</feature>
<dbReference type="Proteomes" id="UP000645828">
    <property type="component" value="Unassembled WGS sequence"/>
</dbReference>
<feature type="compositionally biased region" description="Basic residues" evidence="1">
    <location>
        <begin position="310"/>
        <end position="331"/>
    </location>
</feature>
<evidence type="ECO:0000256" key="1">
    <source>
        <dbReference type="SAM" id="MobiDB-lite"/>
    </source>
</evidence>
<organism evidence="2 3">
    <name type="scientific">Nyctereutes procyonoides</name>
    <name type="common">Raccoon dog</name>
    <name type="synonym">Canis procyonoides</name>
    <dbReference type="NCBI Taxonomy" id="34880"/>
    <lineage>
        <taxon>Eukaryota</taxon>
        <taxon>Metazoa</taxon>
        <taxon>Chordata</taxon>
        <taxon>Craniata</taxon>
        <taxon>Vertebrata</taxon>
        <taxon>Euteleostomi</taxon>
        <taxon>Mammalia</taxon>
        <taxon>Eutheria</taxon>
        <taxon>Laurasiatheria</taxon>
        <taxon>Carnivora</taxon>
        <taxon>Caniformia</taxon>
        <taxon>Canidae</taxon>
        <taxon>Nyctereutes</taxon>
    </lineage>
</organism>
<dbReference type="AlphaFoldDB" id="A0A811Z347"/>
<proteinExistence type="predicted"/>